<name>A0A2P2MUM4_RHIMU</name>
<dbReference type="AlphaFoldDB" id="A0A2P2MUM4"/>
<dbReference type="EMBL" id="GGEC01053443">
    <property type="protein sequence ID" value="MBX33927.1"/>
    <property type="molecule type" value="Transcribed_RNA"/>
</dbReference>
<reference evidence="1" key="1">
    <citation type="submission" date="2018-02" db="EMBL/GenBank/DDBJ databases">
        <title>Rhizophora mucronata_Transcriptome.</title>
        <authorList>
            <person name="Meera S.P."/>
            <person name="Sreeshan A."/>
            <person name="Augustine A."/>
        </authorList>
    </citation>
    <scope>NUCLEOTIDE SEQUENCE</scope>
    <source>
        <tissue evidence="1">Leaf</tissue>
    </source>
</reference>
<organism evidence="1">
    <name type="scientific">Rhizophora mucronata</name>
    <name type="common">Asiatic mangrove</name>
    <dbReference type="NCBI Taxonomy" id="61149"/>
    <lineage>
        <taxon>Eukaryota</taxon>
        <taxon>Viridiplantae</taxon>
        <taxon>Streptophyta</taxon>
        <taxon>Embryophyta</taxon>
        <taxon>Tracheophyta</taxon>
        <taxon>Spermatophyta</taxon>
        <taxon>Magnoliopsida</taxon>
        <taxon>eudicotyledons</taxon>
        <taxon>Gunneridae</taxon>
        <taxon>Pentapetalae</taxon>
        <taxon>rosids</taxon>
        <taxon>fabids</taxon>
        <taxon>Malpighiales</taxon>
        <taxon>Rhizophoraceae</taxon>
        <taxon>Rhizophora</taxon>
    </lineage>
</organism>
<evidence type="ECO:0000313" key="1">
    <source>
        <dbReference type="EMBL" id="MBX33927.1"/>
    </source>
</evidence>
<sequence length="61" mass="7180">MGSQTIYHLFGCRESKFLTFSLVSWQPNPVLNFSEVDLVLVSSEIWDLYLRWWALSVRVSK</sequence>
<accession>A0A2P2MUM4</accession>
<proteinExistence type="predicted"/>
<protein>
    <submittedName>
        <fullName evidence="1">Uncharacterized protein</fullName>
    </submittedName>
</protein>